<name>A0A085M384_9BILA</name>
<evidence type="ECO:0000313" key="2">
    <source>
        <dbReference type="Proteomes" id="UP000030764"/>
    </source>
</evidence>
<dbReference type="Proteomes" id="UP000030764">
    <property type="component" value="Unassembled WGS sequence"/>
</dbReference>
<organism evidence="1 2">
    <name type="scientific">Trichuris suis</name>
    <name type="common">pig whipworm</name>
    <dbReference type="NCBI Taxonomy" id="68888"/>
    <lineage>
        <taxon>Eukaryota</taxon>
        <taxon>Metazoa</taxon>
        <taxon>Ecdysozoa</taxon>
        <taxon>Nematoda</taxon>
        <taxon>Enoplea</taxon>
        <taxon>Dorylaimia</taxon>
        <taxon>Trichinellida</taxon>
        <taxon>Trichuridae</taxon>
        <taxon>Trichuris</taxon>
    </lineage>
</organism>
<evidence type="ECO:0000313" key="1">
    <source>
        <dbReference type="EMBL" id="KFD51680.1"/>
    </source>
</evidence>
<reference evidence="1 2" key="1">
    <citation type="journal article" date="2014" name="Nat. Genet.">
        <title>Genome and transcriptome of the porcine whipworm Trichuris suis.</title>
        <authorList>
            <person name="Jex A.R."/>
            <person name="Nejsum P."/>
            <person name="Schwarz E.M."/>
            <person name="Hu L."/>
            <person name="Young N.D."/>
            <person name="Hall R.S."/>
            <person name="Korhonen P.K."/>
            <person name="Liao S."/>
            <person name="Thamsborg S."/>
            <person name="Xia J."/>
            <person name="Xu P."/>
            <person name="Wang S."/>
            <person name="Scheerlinck J.P."/>
            <person name="Hofmann A."/>
            <person name="Sternberg P.W."/>
            <person name="Wang J."/>
            <person name="Gasser R.B."/>
        </authorList>
    </citation>
    <scope>NUCLEOTIDE SEQUENCE [LARGE SCALE GENOMIC DNA]</scope>
    <source>
        <strain evidence="1">DCEP-RM93M</strain>
    </source>
</reference>
<sequence>MRFQIAAPSYNSISGKFPPSTYTLIIDGYVNSMAFWSDLPEKRQSGPSVRPSVVMVIDERQPVTTVDGSLSRLR</sequence>
<protein>
    <submittedName>
        <fullName evidence="1">Uncharacterized protein</fullName>
    </submittedName>
</protein>
<proteinExistence type="predicted"/>
<accession>A0A085M384</accession>
<dbReference type="AlphaFoldDB" id="A0A085M384"/>
<keyword evidence="2" id="KW-1185">Reference proteome</keyword>
<gene>
    <name evidence="1" type="ORF">M513_07376</name>
</gene>
<dbReference type="EMBL" id="KL363236">
    <property type="protein sequence ID" value="KFD51680.1"/>
    <property type="molecule type" value="Genomic_DNA"/>
</dbReference>